<name>A0A2S9SUU7_9BACT</name>
<dbReference type="AlphaFoldDB" id="A0A2S9SUU7"/>
<sequence length="198" mass="23598">MKFEYVGYRPVISHHGITFKQGKDDKFIYLPYVYEILNALNHEYTANKNKYSNSINLNNSNIDKLYKVVETYFPDIEKSIEDKLKKYKEHLEEEREDIISRPHLSDIEKNIFLTNLDLMKNYRVNRAKNKIFYYFTIATIVEVIKEKRIKEIDIPYHNKFWHVLNTLQGVLSSEKISSNIKAVYLDTKLELKFTTSLS</sequence>
<comment type="caution">
    <text evidence="1">The sequence shown here is derived from an EMBL/GenBank/DDBJ whole genome shotgun (WGS) entry which is preliminary data.</text>
</comment>
<dbReference type="Proteomes" id="UP000238649">
    <property type="component" value="Unassembled WGS sequence"/>
</dbReference>
<evidence type="ECO:0000313" key="2">
    <source>
        <dbReference type="Proteomes" id="UP000238649"/>
    </source>
</evidence>
<proteinExistence type="predicted"/>
<evidence type="ECO:0000313" key="1">
    <source>
        <dbReference type="EMBL" id="PRM90279.1"/>
    </source>
</evidence>
<dbReference type="EMBL" id="NXGH01000006">
    <property type="protein sequence ID" value="PRM90279.1"/>
    <property type="molecule type" value="Genomic_DNA"/>
</dbReference>
<organism evidence="1 2">
    <name type="scientific">Aliarcobacter cryaerophilus</name>
    <dbReference type="NCBI Taxonomy" id="28198"/>
    <lineage>
        <taxon>Bacteria</taxon>
        <taxon>Pseudomonadati</taxon>
        <taxon>Campylobacterota</taxon>
        <taxon>Epsilonproteobacteria</taxon>
        <taxon>Campylobacterales</taxon>
        <taxon>Arcobacteraceae</taxon>
        <taxon>Aliarcobacter</taxon>
    </lineage>
</organism>
<dbReference type="RefSeq" id="WP_105911288.1">
    <property type="nucleotide sequence ID" value="NZ_NXGH01000006.1"/>
</dbReference>
<dbReference type="OrthoDB" id="5347405at2"/>
<protein>
    <submittedName>
        <fullName evidence="1">Uncharacterized protein</fullName>
    </submittedName>
</protein>
<accession>A0A2S9SUU7</accession>
<reference evidence="1 2" key="1">
    <citation type="submission" date="2017-09" db="EMBL/GenBank/DDBJ databases">
        <title>Reassesment of A. cryaerophilus.</title>
        <authorList>
            <person name="Perez-Cataluna A."/>
            <person name="Collado L."/>
            <person name="Salgado O."/>
            <person name="Lefinanco V."/>
            <person name="Figueras M.J."/>
        </authorList>
    </citation>
    <scope>NUCLEOTIDE SEQUENCE [LARGE SCALE GENOMIC DNA]</scope>
    <source>
        <strain evidence="1 2">LMG 9871</strain>
    </source>
</reference>
<gene>
    <name evidence="1" type="ORF">CJ671_03220</name>
</gene>